<comment type="similarity">
    <text evidence="1">Belongs to the GMC oxidoreductase family.</text>
</comment>
<name>A0AAN6M015_9PLEO</name>
<comment type="caution">
    <text evidence="6">The sequence shown here is derived from an EMBL/GenBank/DDBJ whole genome shotgun (WGS) entry which is preliminary data.</text>
</comment>
<dbReference type="AlphaFoldDB" id="A0AAN6M015"/>
<dbReference type="GO" id="GO:0050660">
    <property type="term" value="F:flavin adenine dinucleotide binding"/>
    <property type="evidence" value="ECO:0007669"/>
    <property type="project" value="InterPro"/>
</dbReference>
<reference evidence="6 7" key="1">
    <citation type="submission" date="2021-02" db="EMBL/GenBank/DDBJ databases">
        <title>Genome assembly of Pseudopithomyces chartarum.</title>
        <authorList>
            <person name="Jauregui R."/>
            <person name="Singh J."/>
            <person name="Voisey C."/>
        </authorList>
    </citation>
    <scope>NUCLEOTIDE SEQUENCE [LARGE SCALE GENOMIC DNA]</scope>
    <source>
        <strain evidence="6 7">AGR01</strain>
    </source>
</reference>
<dbReference type="PANTHER" id="PTHR11552:SF115">
    <property type="entry name" value="DEHYDROGENASE XPTC-RELATED"/>
    <property type="match status" value="1"/>
</dbReference>
<feature type="domain" description="Glucose-methanol-choline oxidoreductase C-terminal" evidence="5">
    <location>
        <begin position="484"/>
        <end position="620"/>
    </location>
</feature>
<evidence type="ECO:0000256" key="2">
    <source>
        <dbReference type="PIRSR" id="PIRSR000137-1"/>
    </source>
</evidence>
<protein>
    <submittedName>
        <fullName evidence="6">Uncharacterized protein</fullName>
    </submittedName>
</protein>
<feature type="active site" description="Proton donor" evidence="2">
    <location>
        <position position="569"/>
    </location>
</feature>
<gene>
    <name evidence="6" type="ORF">GRF29_77g1011033</name>
</gene>
<dbReference type="InterPro" id="IPR007867">
    <property type="entry name" value="GMC_OxRtase_C"/>
</dbReference>
<evidence type="ECO:0000313" key="7">
    <source>
        <dbReference type="Proteomes" id="UP001280581"/>
    </source>
</evidence>
<dbReference type="InterPro" id="IPR000172">
    <property type="entry name" value="GMC_OxRdtase_N"/>
</dbReference>
<evidence type="ECO:0000256" key="3">
    <source>
        <dbReference type="PIRSR" id="PIRSR000137-2"/>
    </source>
</evidence>
<dbReference type="InterPro" id="IPR012132">
    <property type="entry name" value="GMC_OxRdtase"/>
</dbReference>
<accession>A0AAN6M015</accession>
<dbReference type="Gene3D" id="3.30.560.10">
    <property type="entry name" value="Glucose Oxidase, domain 3"/>
    <property type="match status" value="1"/>
</dbReference>
<dbReference type="GO" id="GO:0044550">
    <property type="term" value="P:secondary metabolite biosynthetic process"/>
    <property type="evidence" value="ECO:0007669"/>
    <property type="project" value="TreeGrafter"/>
</dbReference>
<keyword evidence="3" id="KW-0274">FAD</keyword>
<sequence>MRAVSNDRKYTDSFEVFPFPYSMLSIARFVLLAFATSACAVNDTYDYIIVGGGLTGLVVANRLSQNSQKTVLVIENGHIDESPGVQVPYFSGVLNSNPPLYRALNSEPDPHLGNRTFPVAVGNVVGGGSVVNGMMLDRGSDADYNAWEELGNVGWGWKGLEGYFKKVFTFTPPSKETADALDITYAKDAYGEGPVQATIASFQYPDYRTIFAAWKNETSIPLPKEGFSSPLGAFWAPNTVDNVTGERSSAKSAYYDPVKTRSNLQLLVGTHVDEILFDEGNGPVKAIGVEMTSRNDSSTTRVFASQEVILAADSIFTPHLLMVSGIGPSAELKEANISVKVDLPAVGSNLQEHVPVYMTFNLSNLEFPNYESLATNASFNASAAEEYTKHRTGPWTVSRGNALAFLRLDEFSAKYEALALEVEGQEPTDFLPSRYATASTLYSGYLRQRNITLKQFRGVEGYEAAAGELPIQPSNRATVVLQKPLSRGTVRLNATAPHSYPLVAYNSLQNPVDKAVLCELVRWNRKHWASPALARYMAVEKVPGASYAGDDAIIQALVQAEAIKAGFAHVSGTCAMMARELGGCVDSQLRVYGVGNLSVVDASVVPLIPSTHLQATMYAVVRMECSPFPLAPSSFP</sequence>
<dbReference type="Proteomes" id="UP001280581">
    <property type="component" value="Unassembled WGS sequence"/>
</dbReference>
<feature type="active site" description="Proton acceptor" evidence="2">
    <location>
        <position position="612"/>
    </location>
</feature>
<dbReference type="Gene3D" id="3.50.50.60">
    <property type="entry name" value="FAD/NAD(P)-binding domain"/>
    <property type="match status" value="1"/>
</dbReference>
<feature type="binding site" evidence="3">
    <location>
        <position position="272"/>
    </location>
    <ligand>
        <name>FAD</name>
        <dbReference type="ChEBI" id="CHEBI:57692"/>
    </ligand>
</feature>
<keyword evidence="7" id="KW-1185">Reference proteome</keyword>
<comment type="cofactor">
    <cofactor evidence="3">
        <name>FAD</name>
        <dbReference type="ChEBI" id="CHEBI:57692"/>
    </cofactor>
</comment>
<evidence type="ECO:0000259" key="4">
    <source>
        <dbReference type="Pfam" id="PF00732"/>
    </source>
</evidence>
<dbReference type="InterPro" id="IPR036188">
    <property type="entry name" value="FAD/NAD-bd_sf"/>
</dbReference>
<dbReference type="GO" id="GO:0016614">
    <property type="term" value="F:oxidoreductase activity, acting on CH-OH group of donors"/>
    <property type="evidence" value="ECO:0007669"/>
    <property type="project" value="InterPro"/>
</dbReference>
<dbReference type="SUPFAM" id="SSF54373">
    <property type="entry name" value="FAD-linked reductases, C-terminal domain"/>
    <property type="match status" value="1"/>
</dbReference>
<evidence type="ECO:0000259" key="5">
    <source>
        <dbReference type="Pfam" id="PF05199"/>
    </source>
</evidence>
<evidence type="ECO:0000313" key="6">
    <source>
        <dbReference type="EMBL" id="KAK3208524.1"/>
    </source>
</evidence>
<dbReference type="Pfam" id="PF05199">
    <property type="entry name" value="GMC_oxred_C"/>
    <property type="match status" value="1"/>
</dbReference>
<feature type="domain" description="Glucose-methanol-choline oxidoreductase N-terminal" evidence="4">
    <location>
        <begin position="45"/>
        <end position="354"/>
    </location>
</feature>
<proteinExistence type="inferred from homology"/>
<dbReference type="PANTHER" id="PTHR11552">
    <property type="entry name" value="GLUCOSE-METHANOL-CHOLINE GMC OXIDOREDUCTASE"/>
    <property type="match status" value="1"/>
</dbReference>
<feature type="binding site" evidence="3">
    <location>
        <position position="124"/>
    </location>
    <ligand>
        <name>FAD</name>
        <dbReference type="ChEBI" id="CHEBI:57692"/>
    </ligand>
</feature>
<keyword evidence="3" id="KW-0285">Flavoprotein</keyword>
<evidence type="ECO:0000256" key="1">
    <source>
        <dbReference type="ARBA" id="ARBA00010790"/>
    </source>
</evidence>
<dbReference type="Pfam" id="PF00732">
    <property type="entry name" value="GMC_oxred_N"/>
    <property type="match status" value="1"/>
</dbReference>
<dbReference type="PIRSF" id="PIRSF000137">
    <property type="entry name" value="Alcohol_oxidase"/>
    <property type="match status" value="1"/>
</dbReference>
<dbReference type="SUPFAM" id="SSF51905">
    <property type="entry name" value="FAD/NAD(P)-binding domain"/>
    <property type="match status" value="1"/>
</dbReference>
<organism evidence="6 7">
    <name type="scientific">Pseudopithomyces chartarum</name>
    <dbReference type="NCBI Taxonomy" id="1892770"/>
    <lineage>
        <taxon>Eukaryota</taxon>
        <taxon>Fungi</taxon>
        <taxon>Dikarya</taxon>
        <taxon>Ascomycota</taxon>
        <taxon>Pezizomycotina</taxon>
        <taxon>Dothideomycetes</taxon>
        <taxon>Pleosporomycetidae</taxon>
        <taxon>Pleosporales</taxon>
        <taxon>Massarineae</taxon>
        <taxon>Didymosphaeriaceae</taxon>
        <taxon>Pseudopithomyces</taxon>
    </lineage>
</organism>
<dbReference type="EMBL" id="WVTA01000007">
    <property type="protein sequence ID" value="KAK3208524.1"/>
    <property type="molecule type" value="Genomic_DNA"/>
</dbReference>